<sequence length="721" mass="79546">MTALRRLTQSIATWHRGIVFAAGILLLVALAVGLYTSRSTAMRMQRVNHSHAVLAQIDRAVALLRNAESEQRGFLITSSEGYEKAAEQYAEELDEALEDLIILVAENPLQSRRARNLRDAIYERLTELRGTAQFMRRGSIRDLREMLGDESELRVMARIREIHSAMTAAEQTLLAQRSSEMKTELQVATLTVLSSGGLALILGGQAFFLLRRSLRSLEREAELLREKESAESADREKSEFLANMSHEIRTPMNAVLGFAELLSGAVTTPKQRHYVDAINSSGRAMLSLINDILDLSKIEAGKLELNYRPISVERLLDEIRQVFCPQAEARGLKIVITVDPSLPPSLLFDQTRLRQILFNIVGNALKFTEQGQITVHASCRLCTSDETKVTLFLTVADTGIGISPEHQTAIFEPFRQVDDGPARGHGGTGLGLSITKRLTTLLNGQVELESIEGQGTTFRFAFPQVAISAAAPAMESSDSSAENFDQLKPSVILVADDVTLNRDLVAGFLENSRHRVVHAANGEEALNQAHIHDPDLILLDIRMPVMDGREALSKLRQDPDLQDVPVVSVTASSMLDEEEELRAHFDGYIRKPFTSAHLFKEMSRLLPPDEQQAAAAPEPTPELTEPPPAPGPEWPALLAYLQALEEGRWRALSKSMGARETAAFAHDLINRGEAAACPAVMAYGQKLTEQVERFQVSAMESTLQHFPQLVSGLSEQMASAK</sequence>
<keyword evidence="7" id="KW-0418">Kinase</keyword>
<evidence type="ECO:0000256" key="13">
    <source>
        <dbReference type="SAM" id="Coils"/>
    </source>
</evidence>
<evidence type="ECO:0000256" key="9">
    <source>
        <dbReference type="ARBA" id="ARBA00023012"/>
    </source>
</evidence>
<feature type="compositionally biased region" description="Pro residues" evidence="14">
    <location>
        <begin position="618"/>
        <end position="632"/>
    </location>
</feature>
<dbReference type="SMART" id="SM00448">
    <property type="entry name" value="REC"/>
    <property type="match status" value="1"/>
</dbReference>
<dbReference type="InterPro" id="IPR003661">
    <property type="entry name" value="HisK_dim/P_dom"/>
</dbReference>
<evidence type="ECO:0000256" key="3">
    <source>
        <dbReference type="ARBA" id="ARBA00012438"/>
    </source>
</evidence>
<dbReference type="CDD" id="cd16922">
    <property type="entry name" value="HATPase_EvgS-ArcB-TorS-like"/>
    <property type="match status" value="1"/>
</dbReference>
<evidence type="ECO:0000313" key="18">
    <source>
        <dbReference type="EMBL" id="WED64697.1"/>
    </source>
</evidence>
<dbReference type="InterPro" id="IPR003594">
    <property type="entry name" value="HATPase_dom"/>
</dbReference>
<reference evidence="18" key="1">
    <citation type="submission" date="2023-03" db="EMBL/GenBank/DDBJ databases">
        <title>Lomoglobus Profundus gen. nov., sp. nov., a novel member of the phylum Verrucomicrobia, isolated from deep-marine sediment of South China Sea.</title>
        <authorList>
            <person name="Ahmad T."/>
            <person name="Ishaq S.E."/>
            <person name="Wang F."/>
        </authorList>
    </citation>
    <scope>NUCLEOTIDE SEQUENCE</scope>
    <source>
        <strain evidence="18">LMO-M01</strain>
    </source>
</reference>
<dbReference type="GO" id="GO:0005524">
    <property type="term" value="F:ATP binding"/>
    <property type="evidence" value="ECO:0007669"/>
    <property type="project" value="UniProtKB-KW"/>
</dbReference>
<feature type="coiled-coil region" evidence="13">
    <location>
        <begin position="79"/>
        <end position="106"/>
    </location>
</feature>
<dbReference type="EC" id="2.7.13.3" evidence="3"/>
<dbReference type="InterPro" id="IPR005467">
    <property type="entry name" value="His_kinase_dom"/>
</dbReference>
<feature type="domain" description="Histidine kinase" evidence="16">
    <location>
        <begin position="243"/>
        <end position="466"/>
    </location>
</feature>
<keyword evidence="6" id="KW-0547">Nucleotide-binding</keyword>
<evidence type="ECO:0000256" key="10">
    <source>
        <dbReference type="ARBA" id="ARBA00023136"/>
    </source>
</evidence>
<evidence type="ECO:0000256" key="8">
    <source>
        <dbReference type="ARBA" id="ARBA00022840"/>
    </source>
</evidence>
<dbReference type="InterPro" id="IPR036890">
    <property type="entry name" value="HATPase_C_sf"/>
</dbReference>
<organism evidence="18 19">
    <name type="scientific">Synoicihabitans lomoniglobus</name>
    <dbReference type="NCBI Taxonomy" id="2909285"/>
    <lineage>
        <taxon>Bacteria</taxon>
        <taxon>Pseudomonadati</taxon>
        <taxon>Verrucomicrobiota</taxon>
        <taxon>Opitutia</taxon>
        <taxon>Opitutales</taxon>
        <taxon>Opitutaceae</taxon>
        <taxon>Synoicihabitans</taxon>
    </lineage>
</organism>
<dbReference type="SMART" id="SM00388">
    <property type="entry name" value="HisKA"/>
    <property type="match status" value="1"/>
</dbReference>
<dbReference type="CDD" id="cd00082">
    <property type="entry name" value="HisKA"/>
    <property type="match status" value="1"/>
</dbReference>
<dbReference type="GO" id="GO:0000155">
    <property type="term" value="F:phosphorelay sensor kinase activity"/>
    <property type="evidence" value="ECO:0007669"/>
    <property type="project" value="InterPro"/>
</dbReference>
<evidence type="ECO:0000256" key="4">
    <source>
        <dbReference type="ARBA" id="ARBA00022553"/>
    </source>
</evidence>
<feature type="coiled-coil region" evidence="13">
    <location>
        <begin position="207"/>
        <end position="234"/>
    </location>
</feature>
<evidence type="ECO:0000256" key="5">
    <source>
        <dbReference type="ARBA" id="ARBA00022679"/>
    </source>
</evidence>
<dbReference type="PRINTS" id="PR00344">
    <property type="entry name" value="BCTRLSENSOR"/>
</dbReference>
<evidence type="ECO:0000256" key="11">
    <source>
        <dbReference type="ARBA" id="ARBA00023306"/>
    </source>
</evidence>
<keyword evidence="11" id="KW-0131">Cell cycle</keyword>
<feature type="transmembrane region" description="Helical" evidence="15">
    <location>
        <begin position="14"/>
        <end position="36"/>
    </location>
</feature>
<dbReference type="InterPro" id="IPR036097">
    <property type="entry name" value="HisK_dim/P_sf"/>
</dbReference>
<evidence type="ECO:0000313" key="19">
    <source>
        <dbReference type="Proteomes" id="UP001218638"/>
    </source>
</evidence>
<dbReference type="InterPro" id="IPR001789">
    <property type="entry name" value="Sig_transdc_resp-reg_receiver"/>
</dbReference>
<accession>A0AAF0CHU7</accession>
<feature type="transmembrane region" description="Helical" evidence="15">
    <location>
        <begin position="187"/>
        <end position="210"/>
    </location>
</feature>
<keyword evidence="4 12" id="KW-0597">Phosphoprotein</keyword>
<dbReference type="InterPro" id="IPR004358">
    <property type="entry name" value="Sig_transdc_His_kin-like_C"/>
</dbReference>
<dbReference type="InterPro" id="IPR011006">
    <property type="entry name" value="CheY-like_superfamily"/>
</dbReference>
<comment type="catalytic activity">
    <reaction evidence="1">
        <text>ATP + protein L-histidine = ADP + protein N-phospho-L-histidine.</text>
        <dbReference type="EC" id="2.7.13.3"/>
    </reaction>
</comment>
<evidence type="ECO:0000256" key="15">
    <source>
        <dbReference type="SAM" id="Phobius"/>
    </source>
</evidence>
<dbReference type="PANTHER" id="PTHR43047">
    <property type="entry name" value="TWO-COMPONENT HISTIDINE PROTEIN KINASE"/>
    <property type="match status" value="1"/>
</dbReference>
<evidence type="ECO:0000256" key="2">
    <source>
        <dbReference type="ARBA" id="ARBA00004370"/>
    </source>
</evidence>
<dbReference type="EMBL" id="CP119075">
    <property type="protein sequence ID" value="WED64697.1"/>
    <property type="molecule type" value="Genomic_DNA"/>
</dbReference>
<dbReference type="SMART" id="SM00387">
    <property type="entry name" value="HATPase_c"/>
    <property type="match status" value="1"/>
</dbReference>
<evidence type="ECO:0000256" key="1">
    <source>
        <dbReference type="ARBA" id="ARBA00000085"/>
    </source>
</evidence>
<keyword evidence="5" id="KW-0808">Transferase</keyword>
<protein>
    <recommendedName>
        <fullName evidence="3">histidine kinase</fullName>
        <ecNumber evidence="3">2.7.13.3</ecNumber>
    </recommendedName>
</protein>
<dbReference type="Pfam" id="PF02518">
    <property type="entry name" value="HATPase_c"/>
    <property type="match status" value="1"/>
</dbReference>
<evidence type="ECO:0000256" key="7">
    <source>
        <dbReference type="ARBA" id="ARBA00022777"/>
    </source>
</evidence>
<dbReference type="FunFam" id="1.10.287.130:FF:000038">
    <property type="entry name" value="Sensory transduction histidine kinase"/>
    <property type="match status" value="1"/>
</dbReference>
<name>A0AAF0CHU7_9BACT</name>
<dbReference type="AlphaFoldDB" id="A0AAF0CHU7"/>
<keyword evidence="10 15" id="KW-0472">Membrane</keyword>
<keyword evidence="8 18" id="KW-0067">ATP-binding</keyword>
<dbReference type="GO" id="GO:0016020">
    <property type="term" value="C:membrane"/>
    <property type="evidence" value="ECO:0007669"/>
    <property type="project" value="UniProtKB-SubCell"/>
</dbReference>
<keyword evidence="15" id="KW-0812">Transmembrane</keyword>
<dbReference type="SUPFAM" id="SSF55874">
    <property type="entry name" value="ATPase domain of HSP90 chaperone/DNA topoisomerase II/histidine kinase"/>
    <property type="match status" value="1"/>
</dbReference>
<gene>
    <name evidence="18" type="ORF">PXH66_20325</name>
</gene>
<keyword evidence="19" id="KW-1185">Reference proteome</keyword>
<evidence type="ECO:0000256" key="12">
    <source>
        <dbReference type="PROSITE-ProRule" id="PRU00169"/>
    </source>
</evidence>
<dbReference type="Gene3D" id="3.40.50.2300">
    <property type="match status" value="1"/>
</dbReference>
<dbReference type="PROSITE" id="PS50109">
    <property type="entry name" value="HIS_KIN"/>
    <property type="match status" value="1"/>
</dbReference>
<dbReference type="RefSeq" id="WP_330929983.1">
    <property type="nucleotide sequence ID" value="NZ_CP119075.1"/>
</dbReference>
<feature type="region of interest" description="Disordered" evidence="14">
    <location>
        <begin position="609"/>
        <end position="632"/>
    </location>
</feature>
<dbReference type="Pfam" id="PF00512">
    <property type="entry name" value="HisKA"/>
    <property type="match status" value="1"/>
</dbReference>
<dbReference type="CDD" id="cd19410">
    <property type="entry name" value="HK9-like_sensor"/>
    <property type="match status" value="1"/>
</dbReference>
<dbReference type="Proteomes" id="UP001218638">
    <property type="component" value="Chromosome"/>
</dbReference>
<dbReference type="FunFam" id="3.30.565.10:FF:000010">
    <property type="entry name" value="Sensor histidine kinase RcsC"/>
    <property type="match status" value="1"/>
</dbReference>
<feature type="modified residue" description="4-aspartylphosphate" evidence="12">
    <location>
        <position position="540"/>
    </location>
</feature>
<evidence type="ECO:0000259" key="16">
    <source>
        <dbReference type="PROSITE" id="PS50109"/>
    </source>
</evidence>
<dbReference type="KEGG" id="slom:PXH66_20325"/>
<keyword evidence="13" id="KW-0175">Coiled coil</keyword>
<evidence type="ECO:0000256" key="6">
    <source>
        <dbReference type="ARBA" id="ARBA00022741"/>
    </source>
</evidence>
<evidence type="ECO:0000259" key="17">
    <source>
        <dbReference type="PROSITE" id="PS50110"/>
    </source>
</evidence>
<dbReference type="PROSITE" id="PS50110">
    <property type="entry name" value="RESPONSE_REGULATORY"/>
    <property type="match status" value="1"/>
</dbReference>
<dbReference type="Pfam" id="PF00072">
    <property type="entry name" value="Response_reg"/>
    <property type="match status" value="1"/>
</dbReference>
<feature type="domain" description="Response regulatory" evidence="17">
    <location>
        <begin position="491"/>
        <end position="606"/>
    </location>
</feature>
<dbReference type="Gene3D" id="1.10.287.130">
    <property type="match status" value="1"/>
</dbReference>
<dbReference type="Gene3D" id="3.30.565.10">
    <property type="entry name" value="Histidine kinase-like ATPase, C-terminal domain"/>
    <property type="match status" value="1"/>
</dbReference>
<proteinExistence type="predicted"/>
<dbReference type="Pfam" id="PF05227">
    <property type="entry name" value="CHASE3"/>
    <property type="match status" value="1"/>
</dbReference>
<evidence type="ECO:0000256" key="14">
    <source>
        <dbReference type="SAM" id="MobiDB-lite"/>
    </source>
</evidence>
<comment type="subcellular location">
    <subcellularLocation>
        <location evidence="2">Membrane</location>
    </subcellularLocation>
</comment>
<dbReference type="SUPFAM" id="SSF47384">
    <property type="entry name" value="Homodimeric domain of signal transducing histidine kinase"/>
    <property type="match status" value="1"/>
</dbReference>
<keyword evidence="9" id="KW-0902">Two-component regulatory system</keyword>
<dbReference type="InterPro" id="IPR007891">
    <property type="entry name" value="CHASE3"/>
</dbReference>
<keyword evidence="15" id="KW-1133">Transmembrane helix</keyword>
<dbReference type="SUPFAM" id="SSF52172">
    <property type="entry name" value="CheY-like"/>
    <property type="match status" value="1"/>
</dbReference>